<name>A0A180GR72_PUCT1</name>
<dbReference type="AlphaFoldDB" id="A0A180GR72"/>
<evidence type="ECO:0000313" key="4">
    <source>
        <dbReference type="Proteomes" id="UP000005240"/>
    </source>
</evidence>
<accession>A0A180GR72</accession>
<dbReference type="EMBL" id="ADAS02000030">
    <property type="protein sequence ID" value="OAV95250.1"/>
    <property type="molecule type" value="Genomic_DNA"/>
</dbReference>
<protein>
    <submittedName>
        <fullName evidence="2 3">Uncharacterized protein</fullName>
    </submittedName>
</protein>
<reference evidence="2" key="1">
    <citation type="submission" date="2009-11" db="EMBL/GenBank/DDBJ databases">
        <authorList>
            <consortium name="The Broad Institute Genome Sequencing Platform"/>
            <person name="Ward D."/>
            <person name="Feldgarden M."/>
            <person name="Earl A."/>
            <person name="Young S.K."/>
            <person name="Zeng Q."/>
            <person name="Koehrsen M."/>
            <person name="Alvarado L."/>
            <person name="Berlin A."/>
            <person name="Bochicchio J."/>
            <person name="Borenstein D."/>
            <person name="Chapman S.B."/>
            <person name="Chen Z."/>
            <person name="Engels R."/>
            <person name="Freedman E."/>
            <person name="Gellesch M."/>
            <person name="Goldberg J."/>
            <person name="Griggs A."/>
            <person name="Gujja S."/>
            <person name="Heilman E."/>
            <person name="Heiman D."/>
            <person name="Hepburn T."/>
            <person name="Howarth C."/>
            <person name="Jen D."/>
            <person name="Larson L."/>
            <person name="Lewis B."/>
            <person name="Mehta T."/>
            <person name="Park D."/>
            <person name="Pearson M."/>
            <person name="Roberts A."/>
            <person name="Saif S."/>
            <person name="Shea T."/>
            <person name="Shenoy N."/>
            <person name="Sisk P."/>
            <person name="Stolte C."/>
            <person name="Sykes S."/>
            <person name="Thomson T."/>
            <person name="Walk T."/>
            <person name="White J."/>
            <person name="Yandava C."/>
            <person name="Izard J."/>
            <person name="Baranova O.V."/>
            <person name="Blanton J.M."/>
            <person name="Tanner A.C."/>
            <person name="Dewhirst F.E."/>
            <person name="Haas B."/>
            <person name="Nusbaum C."/>
            <person name="Birren B."/>
        </authorList>
    </citation>
    <scope>NUCLEOTIDE SEQUENCE [LARGE SCALE GENOMIC DNA]</scope>
    <source>
        <strain evidence="2">1-1 BBBD Race 1</strain>
    </source>
</reference>
<evidence type="ECO:0000313" key="3">
    <source>
        <dbReference type="EnsemblFungi" id="PTTG_26681-t43_1-p1"/>
    </source>
</evidence>
<reference evidence="3" key="4">
    <citation type="submission" date="2025-05" db="UniProtKB">
        <authorList>
            <consortium name="EnsemblFungi"/>
        </authorList>
    </citation>
    <scope>IDENTIFICATION</scope>
    <source>
        <strain evidence="3">isolate 1-1 / race 1 (BBBD)</strain>
    </source>
</reference>
<keyword evidence="1" id="KW-0472">Membrane</keyword>
<sequence length="244" mass="26566">MNLARPVKISSPSKLTISRLVGYSLQMEHAGGFTRNSGIGPAIELSSHSGTADNYPGHIIVDIPREFLDNQPEVSLGRQSPQSSIHAPTASACTSGGVVHITIGPDDECGICLEPLLKIIEDHKPEPQAKKLEEAKEPETKNLELEAKKPEVEEPGAKAKISDAQILEAKNPEAEEQEIITTLERLAVQLAEKLILTQQHPDLQNQLLGLLQAPTRRDYCKLAAFIMIVYTGIALGILKGYHAY</sequence>
<dbReference type="Proteomes" id="UP000005240">
    <property type="component" value="Unassembled WGS sequence"/>
</dbReference>
<keyword evidence="1" id="KW-0812">Transmembrane</keyword>
<proteinExistence type="predicted"/>
<keyword evidence="1" id="KW-1133">Transmembrane helix</keyword>
<feature type="transmembrane region" description="Helical" evidence="1">
    <location>
        <begin position="222"/>
        <end position="241"/>
    </location>
</feature>
<evidence type="ECO:0000313" key="2">
    <source>
        <dbReference type="EMBL" id="OAV95250.1"/>
    </source>
</evidence>
<evidence type="ECO:0000256" key="1">
    <source>
        <dbReference type="SAM" id="Phobius"/>
    </source>
</evidence>
<reference evidence="2" key="2">
    <citation type="submission" date="2016-05" db="EMBL/GenBank/DDBJ databases">
        <title>Comparative analysis highlights variable genome content of wheat rusts and divergence of the mating loci.</title>
        <authorList>
            <person name="Cuomo C.A."/>
            <person name="Bakkeren G."/>
            <person name="Szabo L."/>
            <person name="Khalil H."/>
            <person name="Joly D."/>
            <person name="Goldberg J."/>
            <person name="Young S."/>
            <person name="Zeng Q."/>
            <person name="Fellers J."/>
        </authorList>
    </citation>
    <scope>NUCLEOTIDE SEQUENCE [LARGE SCALE GENOMIC DNA]</scope>
    <source>
        <strain evidence="2">1-1 BBBD Race 1</strain>
    </source>
</reference>
<dbReference type="EnsemblFungi" id="PTTG_26681-t43_1">
    <property type="protein sequence ID" value="PTTG_26681-t43_1-p1"/>
    <property type="gene ID" value="PTTG_26681"/>
</dbReference>
<gene>
    <name evidence="2" type="ORF">PTTG_26681</name>
</gene>
<organism evidence="2">
    <name type="scientific">Puccinia triticina (isolate 1-1 / race 1 (BBBD))</name>
    <name type="common">Brown leaf rust fungus</name>
    <dbReference type="NCBI Taxonomy" id="630390"/>
    <lineage>
        <taxon>Eukaryota</taxon>
        <taxon>Fungi</taxon>
        <taxon>Dikarya</taxon>
        <taxon>Basidiomycota</taxon>
        <taxon>Pucciniomycotina</taxon>
        <taxon>Pucciniomycetes</taxon>
        <taxon>Pucciniales</taxon>
        <taxon>Pucciniaceae</taxon>
        <taxon>Puccinia</taxon>
    </lineage>
</organism>
<keyword evidence="4" id="KW-1185">Reference proteome</keyword>
<reference evidence="3 4" key="3">
    <citation type="journal article" date="2017" name="G3 (Bethesda)">
        <title>Comparative analysis highlights variable genome content of wheat rusts and divergence of the mating loci.</title>
        <authorList>
            <person name="Cuomo C.A."/>
            <person name="Bakkeren G."/>
            <person name="Khalil H.B."/>
            <person name="Panwar V."/>
            <person name="Joly D."/>
            <person name="Linning R."/>
            <person name="Sakthikumar S."/>
            <person name="Song X."/>
            <person name="Adiconis X."/>
            <person name="Fan L."/>
            <person name="Goldberg J.M."/>
            <person name="Levin J.Z."/>
            <person name="Young S."/>
            <person name="Zeng Q."/>
            <person name="Anikster Y."/>
            <person name="Bruce M."/>
            <person name="Wang M."/>
            <person name="Yin C."/>
            <person name="McCallum B."/>
            <person name="Szabo L.J."/>
            <person name="Hulbert S."/>
            <person name="Chen X."/>
            <person name="Fellers J.P."/>
        </authorList>
    </citation>
    <scope>NUCLEOTIDE SEQUENCE</scope>
    <source>
        <strain evidence="4">Isolate 1-1 / race 1 (BBBD)</strain>
        <strain evidence="3">isolate 1-1 / race 1 (BBBD)</strain>
    </source>
</reference>
<dbReference type="STRING" id="630390.A0A180GR72"/>
<dbReference type="VEuPathDB" id="FungiDB:PTTG_26681"/>